<sequence length="24" mass="2532">MGDEEEDVVDNVVLGRAGGRKGKT</sequence>
<comment type="caution">
    <text evidence="2">The sequence shown here is derived from an EMBL/GenBank/DDBJ whole genome shotgun (WGS) entry which is preliminary data.</text>
</comment>
<organism evidence="2 3">
    <name type="scientific">Senna tora</name>
    <dbReference type="NCBI Taxonomy" id="362788"/>
    <lineage>
        <taxon>Eukaryota</taxon>
        <taxon>Viridiplantae</taxon>
        <taxon>Streptophyta</taxon>
        <taxon>Embryophyta</taxon>
        <taxon>Tracheophyta</taxon>
        <taxon>Spermatophyta</taxon>
        <taxon>Magnoliopsida</taxon>
        <taxon>eudicotyledons</taxon>
        <taxon>Gunneridae</taxon>
        <taxon>Pentapetalae</taxon>
        <taxon>rosids</taxon>
        <taxon>fabids</taxon>
        <taxon>Fabales</taxon>
        <taxon>Fabaceae</taxon>
        <taxon>Caesalpinioideae</taxon>
        <taxon>Cassia clade</taxon>
        <taxon>Senna</taxon>
    </lineage>
</organism>
<evidence type="ECO:0000256" key="1">
    <source>
        <dbReference type="SAM" id="MobiDB-lite"/>
    </source>
</evidence>
<dbReference type="EMBL" id="JAAIUW010000002">
    <property type="protein sequence ID" value="KAF7842235.1"/>
    <property type="molecule type" value="Genomic_DNA"/>
</dbReference>
<dbReference type="AlphaFoldDB" id="A0A835CJF5"/>
<feature type="region of interest" description="Disordered" evidence="1">
    <location>
        <begin position="1"/>
        <end position="24"/>
    </location>
</feature>
<reference evidence="2" key="1">
    <citation type="submission" date="2020-09" db="EMBL/GenBank/DDBJ databases">
        <title>Genome-Enabled Discovery of Anthraquinone Biosynthesis in Senna tora.</title>
        <authorList>
            <person name="Kang S.-H."/>
            <person name="Pandey R.P."/>
            <person name="Lee C.-M."/>
            <person name="Sim J.-S."/>
            <person name="Jeong J.-T."/>
            <person name="Choi B.-S."/>
            <person name="Jung M."/>
            <person name="Ginzburg D."/>
            <person name="Zhao K."/>
            <person name="Won S.Y."/>
            <person name="Oh T.-J."/>
            <person name="Yu Y."/>
            <person name="Kim N.-H."/>
            <person name="Lee O.R."/>
            <person name="Lee T.-H."/>
            <person name="Bashyal P."/>
            <person name="Kim T.-S."/>
            <person name="Lee W.-H."/>
            <person name="Kawkins C."/>
            <person name="Kim C.-K."/>
            <person name="Kim J.S."/>
            <person name="Ahn B.O."/>
            <person name="Rhee S.Y."/>
            <person name="Sohng J.K."/>
        </authorList>
    </citation>
    <scope>NUCLEOTIDE SEQUENCE</scope>
    <source>
        <tissue evidence="2">Leaf</tissue>
    </source>
</reference>
<dbReference type="Proteomes" id="UP000634136">
    <property type="component" value="Unassembled WGS sequence"/>
</dbReference>
<accession>A0A835CJF5</accession>
<evidence type="ECO:0000313" key="3">
    <source>
        <dbReference type="Proteomes" id="UP000634136"/>
    </source>
</evidence>
<keyword evidence="3" id="KW-1185">Reference proteome</keyword>
<name>A0A835CJF5_9FABA</name>
<evidence type="ECO:0000313" key="2">
    <source>
        <dbReference type="EMBL" id="KAF7842235.1"/>
    </source>
</evidence>
<gene>
    <name evidence="2" type="ORF">G2W53_004533</name>
</gene>
<proteinExistence type="predicted"/>
<protein>
    <submittedName>
        <fullName evidence="2">Uncharacterized protein</fullName>
    </submittedName>
</protein>